<dbReference type="GO" id="GO:0015627">
    <property type="term" value="C:type II protein secretion system complex"/>
    <property type="evidence" value="ECO:0007669"/>
    <property type="project" value="TreeGrafter"/>
</dbReference>
<dbReference type="EMBL" id="BSEN01000015">
    <property type="protein sequence ID" value="GLJ77956.1"/>
    <property type="molecule type" value="Genomic_DNA"/>
</dbReference>
<dbReference type="InterPro" id="IPR010994">
    <property type="entry name" value="RuvA_2-like"/>
</dbReference>
<feature type="transmembrane region" description="Helical" evidence="2">
    <location>
        <begin position="66"/>
        <end position="88"/>
    </location>
</feature>
<evidence type="ECO:0000256" key="1">
    <source>
        <dbReference type="SAM" id="MobiDB-lite"/>
    </source>
</evidence>
<dbReference type="AlphaFoldDB" id="A0A9W6M1K0"/>
<accession>A0A9W6M1K0</accession>
<reference evidence="4" key="2">
    <citation type="submission" date="2023-01" db="EMBL/GenBank/DDBJ databases">
        <authorList>
            <person name="Sun Q."/>
            <person name="Evtushenko L."/>
        </authorList>
    </citation>
    <scope>NUCLEOTIDE SEQUENCE</scope>
    <source>
        <strain evidence="4">VKM Ac-1401</strain>
    </source>
</reference>
<name>A0A9W6M1K0_9MICO</name>
<feature type="domain" description="Helix-hairpin-helix DNA-binding motif class 1" evidence="3">
    <location>
        <begin position="214"/>
        <end position="233"/>
    </location>
</feature>
<keyword evidence="5" id="KW-1185">Reference proteome</keyword>
<reference evidence="4" key="1">
    <citation type="journal article" date="2014" name="Int. J. Syst. Evol. Microbiol.">
        <title>Complete genome sequence of Corynebacterium casei LMG S-19264T (=DSM 44701T), isolated from a smear-ripened cheese.</title>
        <authorList>
            <consortium name="US DOE Joint Genome Institute (JGI-PGF)"/>
            <person name="Walter F."/>
            <person name="Albersmeier A."/>
            <person name="Kalinowski J."/>
            <person name="Ruckert C."/>
        </authorList>
    </citation>
    <scope>NUCLEOTIDE SEQUENCE</scope>
    <source>
        <strain evidence="4">VKM Ac-1401</strain>
    </source>
</reference>
<keyword evidence="2" id="KW-0472">Membrane</keyword>
<dbReference type="Gene3D" id="1.10.150.280">
    <property type="entry name" value="AF1531-like domain"/>
    <property type="match status" value="1"/>
</dbReference>
<evidence type="ECO:0000259" key="3">
    <source>
        <dbReference type="SMART" id="SM00278"/>
    </source>
</evidence>
<dbReference type="Proteomes" id="UP001142372">
    <property type="component" value="Unassembled WGS sequence"/>
</dbReference>
<gene>
    <name evidence="4" type="ORF">GCM10017584_35300</name>
</gene>
<evidence type="ECO:0000313" key="5">
    <source>
        <dbReference type="Proteomes" id="UP001142372"/>
    </source>
</evidence>
<evidence type="ECO:0000256" key="2">
    <source>
        <dbReference type="SAM" id="Phobius"/>
    </source>
</evidence>
<dbReference type="Pfam" id="PF12836">
    <property type="entry name" value="HHH_3"/>
    <property type="match status" value="1"/>
</dbReference>
<dbReference type="PANTHER" id="PTHR21180">
    <property type="entry name" value="ENDONUCLEASE/EXONUCLEASE/PHOSPHATASE FAMILY DOMAIN-CONTAINING PROTEIN 1"/>
    <property type="match status" value="1"/>
</dbReference>
<evidence type="ECO:0000313" key="4">
    <source>
        <dbReference type="EMBL" id="GLJ77956.1"/>
    </source>
</evidence>
<feature type="domain" description="Helix-hairpin-helix DNA-binding motif class 1" evidence="3">
    <location>
        <begin position="244"/>
        <end position="263"/>
    </location>
</feature>
<dbReference type="SUPFAM" id="SSF47781">
    <property type="entry name" value="RuvA domain 2-like"/>
    <property type="match status" value="1"/>
</dbReference>
<comment type="caution">
    <text evidence="4">The sequence shown here is derived from an EMBL/GenBank/DDBJ whole genome shotgun (WGS) entry which is preliminary data.</text>
</comment>
<sequence>MGERSAGRHRGGQASGLADAVDPDEVLGSNEAVSPGGTSGVDAAAQGHESSLADLAPAPRSTRVRIGIGAAVVLVIAALVVTVIVTAIGQQGTVAELAAAAPAESTAPSGSAPSASAGAVGGAELLVHVLGAVKKPGLVSLAAGSRVVDAVAAAGGLSADADVSGINLARPVSDGEQLAVPRAGEVPAAAPTTAPGGSVAASGALVNINTASEAELATLPRIGPALAQRITDWRSANGRFTAPGDLVKVTGIGEKLFDGLKDRITV</sequence>
<dbReference type="GO" id="GO:0015628">
    <property type="term" value="P:protein secretion by the type II secretion system"/>
    <property type="evidence" value="ECO:0007669"/>
    <property type="project" value="TreeGrafter"/>
</dbReference>
<dbReference type="Pfam" id="PF10531">
    <property type="entry name" value="SLBB"/>
    <property type="match status" value="1"/>
</dbReference>
<dbReference type="Gene3D" id="3.10.560.10">
    <property type="entry name" value="Outer membrane lipoprotein wza domain like"/>
    <property type="match status" value="1"/>
</dbReference>
<dbReference type="PANTHER" id="PTHR21180:SF32">
    <property type="entry name" value="ENDONUCLEASE_EXONUCLEASE_PHOSPHATASE FAMILY DOMAIN-CONTAINING PROTEIN 1"/>
    <property type="match status" value="1"/>
</dbReference>
<organism evidence="4 5">
    <name type="scientific">Leifsonia poae</name>
    <dbReference type="NCBI Taxonomy" id="110933"/>
    <lineage>
        <taxon>Bacteria</taxon>
        <taxon>Bacillati</taxon>
        <taxon>Actinomycetota</taxon>
        <taxon>Actinomycetes</taxon>
        <taxon>Micrococcales</taxon>
        <taxon>Microbacteriaceae</taxon>
        <taxon>Leifsonia</taxon>
    </lineage>
</organism>
<feature type="region of interest" description="Disordered" evidence="1">
    <location>
        <begin position="1"/>
        <end position="46"/>
    </location>
</feature>
<dbReference type="InterPro" id="IPR019554">
    <property type="entry name" value="Soluble_ligand-bd"/>
</dbReference>
<keyword evidence="2" id="KW-1133">Transmembrane helix</keyword>
<dbReference type="RefSeq" id="WP_309297495.1">
    <property type="nucleotide sequence ID" value="NZ_BAAAJO010000003.1"/>
</dbReference>
<dbReference type="GO" id="GO:0006281">
    <property type="term" value="P:DNA repair"/>
    <property type="evidence" value="ECO:0007669"/>
    <property type="project" value="InterPro"/>
</dbReference>
<proteinExistence type="predicted"/>
<dbReference type="SMART" id="SM00278">
    <property type="entry name" value="HhH1"/>
    <property type="match status" value="2"/>
</dbReference>
<dbReference type="InterPro" id="IPR003583">
    <property type="entry name" value="Hlx-hairpin-Hlx_DNA-bd_motif"/>
</dbReference>
<keyword evidence="2" id="KW-0812">Transmembrane</keyword>
<protein>
    <recommendedName>
        <fullName evidence="3">Helix-hairpin-helix DNA-binding motif class 1 domain-containing protein</fullName>
    </recommendedName>
</protein>
<dbReference type="InterPro" id="IPR051675">
    <property type="entry name" value="Endo/Exo/Phosphatase_dom_1"/>
</dbReference>
<dbReference type="GO" id="GO:0003677">
    <property type="term" value="F:DNA binding"/>
    <property type="evidence" value="ECO:0007669"/>
    <property type="project" value="InterPro"/>
</dbReference>